<name>A0ACA9NDB0_9GLOM</name>
<protein>
    <submittedName>
        <fullName evidence="1">305_t:CDS:1</fullName>
    </submittedName>
</protein>
<comment type="caution">
    <text evidence="1">The sequence shown here is derived from an EMBL/GenBank/DDBJ whole genome shotgun (WGS) entry which is preliminary data.</text>
</comment>
<feature type="non-terminal residue" evidence="1">
    <location>
        <position position="1"/>
    </location>
</feature>
<evidence type="ECO:0000313" key="2">
    <source>
        <dbReference type="Proteomes" id="UP000789860"/>
    </source>
</evidence>
<gene>
    <name evidence="1" type="ORF">SCALOS_LOCUS8546</name>
</gene>
<accession>A0ACA9NDB0</accession>
<dbReference type="EMBL" id="CAJVPM010022963">
    <property type="protein sequence ID" value="CAG8647510.1"/>
    <property type="molecule type" value="Genomic_DNA"/>
</dbReference>
<evidence type="ECO:0000313" key="1">
    <source>
        <dbReference type="EMBL" id="CAG8647510.1"/>
    </source>
</evidence>
<proteinExistence type="predicted"/>
<keyword evidence="2" id="KW-1185">Reference proteome</keyword>
<organism evidence="1 2">
    <name type="scientific">Scutellospora calospora</name>
    <dbReference type="NCBI Taxonomy" id="85575"/>
    <lineage>
        <taxon>Eukaryota</taxon>
        <taxon>Fungi</taxon>
        <taxon>Fungi incertae sedis</taxon>
        <taxon>Mucoromycota</taxon>
        <taxon>Glomeromycotina</taxon>
        <taxon>Glomeromycetes</taxon>
        <taxon>Diversisporales</taxon>
        <taxon>Gigasporaceae</taxon>
        <taxon>Scutellospora</taxon>
    </lineage>
</organism>
<sequence>DENVDFYERCFDTASLKSLVFRCRAKTENYNVSVLSNISLIIRKGLYDNNKQILCEQSRIRYTVIAVAPIDYAARVQELHQIIRQMEEAA</sequence>
<reference evidence="1" key="1">
    <citation type="submission" date="2021-06" db="EMBL/GenBank/DDBJ databases">
        <authorList>
            <person name="Kallberg Y."/>
            <person name="Tangrot J."/>
            <person name="Rosling A."/>
        </authorList>
    </citation>
    <scope>NUCLEOTIDE SEQUENCE</scope>
    <source>
        <strain evidence="1">AU212A</strain>
    </source>
</reference>
<dbReference type="Proteomes" id="UP000789860">
    <property type="component" value="Unassembled WGS sequence"/>
</dbReference>